<keyword evidence="2" id="KW-1185">Reference proteome</keyword>
<gene>
    <name evidence="1" type="ORF">FOMPIDRAFT_93467</name>
</gene>
<accession>S8DMB1</accession>
<evidence type="ECO:0000313" key="2">
    <source>
        <dbReference type="Proteomes" id="UP000015241"/>
    </source>
</evidence>
<dbReference type="EMBL" id="KE504563">
    <property type="protein sequence ID" value="EPS92468.1"/>
    <property type="molecule type" value="Genomic_DNA"/>
</dbReference>
<organism evidence="1 2">
    <name type="scientific">Fomitopsis schrenkii</name>
    <name type="common">Brown rot fungus</name>
    <dbReference type="NCBI Taxonomy" id="2126942"/>
    <lineage>
        <taxon>Eukaryota</taxon>
        <taxon>Fungi</taxon>
        <taxon>Dikarya</taxon>
        <taxon>Basidiomycota</taxon>
        <taxon>Agaricomycotina</taxon>
        <taxon>Agaricomycetes</taxon>
        <taxon>Polyporales</taxon>
        <taxon>Fomitopsis</taxon>
    </lineage>
</organism>
<evidence type="ECO:0000313" key="1">
    <source>
        <dbReference type="EMBL" id="EPS92468.1"/>
    </source>
</evidence>
<protein>
    <submittedName>
        <fullName evidence="1">Uncharacterized protein</fullName>
    </submittedName>
</protein>
<sequence length="211" mass="23778">MPLHYPTRSAQRHSQLHFPADWDEPEASPVHAFELEDWPPVPFSDIPDQPEEDEEDVTYVPSERLTTQRRNDEEKAFAVLKYMCETFPRFSLRLLLKTLLVSGSGGIKNTVNTRQGNGGVIELLDLVWARTGLSDEAVCEWVVQKASTVCAREASFLTDRAAEGPHKAHANSLRVPAQTVSIARLESFSLHGLRAVYTETMPYTQMVLKEI</sequence>
<dbReference type="STRING" id="743788.S8DMB1"/>
<reference evidence="1 2" key="1">
    <citation type="journal article" date="2012" name="Science">
        <title>The Paleozoic origin of enzymatic lignin decomposition reconstructed from 31 fungal genomes.</title>
        <authorList>
            <person name="Floudas D."/>
            <person name="Binder M."/>
            <person name="Riley R."/>
            <person name="Barry K."/>
            <person name="Blanchette R.A."/>
            <person name="Henrissat B."/>
            <person name="Martinez A.T."/>
            <person name="Otillar R."/>
            <person name="Spatafora J.W."/>
            <person name="Yadav J.S."/>
            <person name="Aerts A."/>
            <person name="Benoit I."/>
            <person name="Boyd A."/>
            <person name="Carlson A."/>
            <person name="Copeland A."/>
            <person name="Coutinho P.M."/>
            <person name="de Vries R.P."/>
            <person name="Ferreira P."/>
            <person name="Findley K."/>
            <person name="Foster B."/>
            <person name="Gaskell J."/>
            <person name="Glotzer D."/>
            <person name="Gorecki P."/>
            <person name="Heitman J."/>
            <person name="Hesse C."/>
            <person name="Hori C."/>
            <person name="Igarashi K."/>
            <person name="Jurgens J.A."/>
            <person name="Kallen N."/>
            <person name="Kersten P."/>
            <person name="Kohler A."/>
            <person name="Kuees U."/>
            <person name="Kumar T.K.A."/>
            <person name="Kuo A."/>
            <person name="LaButti K."/>
            <person name="Larrondo L.F."/>
            <person name="Lindquist E."/>
            <person name="Ling A."/>
            <person name="Lombard V."/>
            <person name="Lucas S."/>
            <person name="Lundell T."/>
            <person name="Martin R."/>
            <person name="McLaughlin D.J."/>
            <person name="Morgenstern I."/>
            <person name="Morin E."/>
            <person name="Murat C."/>
            <person name="Nagy L.G."/>
            <person name="Nolan M."/>
            <person name="Ohm R.A."/>
            <person name="Patyshakuliyeva A."/>
            <person name="Rokas A."/>
            <person name="Ruiz-Duenas F.J."/>
            <person name="Sabat G."/>
            <person name="Salamov A."/>
            <person name="Samejima M."/>
            <person name="Schmutz J."/>
            <person name="Slot J.C."/>
            <person name="St John F."/>
            <person name="Stenlid J."/>
            <person name="Sun H."/>
            <person name="Sun S."/>
            <person name="Syed K."/>
            <person name="Tsang A."/>
            <person name="Wiebenga A."/>
            <person name="Young D."/>
            <person name="Pisabarro A."/>
            <person name="Eastwood D.C."/>
            <person name="Martin F."/>
            <person name="Cullen D."/>
            <person name="Grigoriev I.V."/>
            <person name="Hibbett D.S."/>
        </authorList>
    </citation>
    <scope>NUCLEOTIDE SEQUENCE</scope>
    <source>
        <strain evidence="2">FP-58527</strain>
    </source>
</reference>
<dbReference type="OrthoDB" id="2792131at2759"/>
<dbReference type="HOGENOM" id="CLU_1304889_0_0_1"/>
<dbReference type="Proteomes" id="UP000015241">
    <property type="component" value="Unassembled WGS sequence"/>
</dbReference>
<dbReference type="AlphaFoldDB" id="S8DMB1"/>
<dbReference type="eggNOG" id="ENOG502R1G5">
    <property type="taxonomic scope" value="Eukaryota"/>
</dbReference>
<proteinExistence type="predicted"/>
<dbReference type="InParanoid" id="S8DMB1"/>
<name>S8DMB1_FOMSC</name>